<dbReference type="PANTHER" id="PTHR43806:SF65">
    <property type="entry name" value="SERINE PROTEASE APRX"/>
    <property type="match status" value="1"/>
</dbReference>
<dbReference type="Proteomes" id="UP000612808">
    <property type="component" value="Unassembled WGS sequence"/>
</dbReference>
<comment type="similarity">
    <text evidence="1 6 7">Belongs to the peptidase S8 family.</text>
</comment>
<evidence type="ECO:0000256" key="7">
    <source>
        <dbReference type="RuleBase" id="RU003355"/>
    </source>
</evidence>
<evidence type="ECO:0000256" key="3">
    <source>
        <dbReference type="ARBA" id="ARBA00022801"/>
    </source>
</evidence>
<dbReference type="PRINTS" id="PR00723">
    <property type="entry name" value="SUBTILISIN"/>
</dbReference>
<feature type="chain" id="PRO_5035281336" evidence="8">
    <location>
        <begin position="36"/>
        <end position="1122"/>
    </location>
</feature>
<gene>
    <name evidence="10" type="ORF">Aru02nite_17330</name>
</gene>
<dbReference type="InterPro" id="IPR015500">
    <property type="entry name" value="Peptidase_S8_subtilisin-rel"/>
</dbReference>
<keyword evidence="3 6" id="KW-0378">Hydrolase</keyword>
<organism evidence="10 11">
    <name type="scientific">Actinocatenispora rupis</name>
    <dbReference type="NCBI Taxonomy" id="519421"/>
    <lineage>
        <taxon>Bacteria</taxon>
        <taxon>Bacillati</taxon>
        <taxon>Actinomycetota</taxon>
        <taxon>Actinomycetes</taxon>
        <taxon>Micromonosporales</taxon>
        <taxon>Micromonosporaceae</taxon>
        <taxon>Actinocatenispora</taxon>
    </lineage>
</organism>
<feature type="active site" description="Charge relay system" evidence="5 6">
    <location>
        <position position="277"/>
    </location>
</feature>
<evidence type="ECO:0000256" key="2">
    <source>
        <dbReference type="ARBA" id="ARBA00022670"/>
    </source>
</evidence>
<dbReference type="InterPro" id="IPR036852">
    <property type="entry name" value="Peptidase_S8/S53_dom_sf"/>
</dbReference>
<keyword evidence="8" id="KW-0732">Signal</keyword>
<dbReference type="GO" id="GO:0006508">
    <property type="term" value="P:proteolysis"/>
    <property type="evidence" value="ECO:0007669"/>
    <property type="project" value="UniProtKB-KW"/>
</dbReference>
<evidence type="ECO:0000256" key="5">
    <source>
        <dbReference type="PIRSR" id="PIRSR615500-1"/>
    </source>
</evidence>
<dbReference type="PANTHER" id="PTHR43806">
    <property type="entry name" value="PEPTIDASE S8"/>
    <property type="match status" value="1"/>
</dbReference>
<dbReference type="GO" id="GO:0005975">
    <property type="term" value="P:carbohydrate metabolic process"/>
    <property type="evidence" value="ECO:0007669"/>
    <property type="project" value="UniProtKB-ARBA"/>
</dbReference>
<protein>
    <submittedName>
        <fullName evidence="10">Serine protease</fullName>
    </submittedName>
</protein>
<evidence type="ECO:0000256" key="1">
    <source>
        <dbReference type="ARBA" id="ARBA00011073"/>
    </source>
</evidence>
<dbReference type="Gene3D" id="2.60.40.10">
    <property type="entry name" value="Immunoglobulins"/>
    <property type="match status" value="1"/>
</dbReference>
<dbReference type="InterPro" id="IPR050131">
    <property type="entry name" value="Peptidase_S8_subtilisin-like"/>
</dbReference>
<dbReference type="AlphaFoldDB" id="A0A8J3NCV0"/>
<comment type="caution">
    <text evidence="10">The sequence shown here is derived from an EMBL/GenBank/DDBJ whole genome shotgun (WGS) entry which is preliminary data.</text>
</comment>
<dbReference type="InterPro" id="IPR023828">
    <property type="entry name" value="Peptidase_S8_Ser-AS"/>
</dbReference>
<evidence type="ECO:0000256" key="8">
    <source>
        <dbReference type="SAM" id="SignalP"/>
    </source>
</evidence>
<evidence type="ECO:0000256" key="4">
    <source>
        <dbReference type="ARBA" id="ARBA00022825"/>
    </source>
</evidence>
<reference evidence="10" key="1">
    <citation type="submission" date="2021-01" db="EMBL/GenBank/DDBJ databases">
        <title>Whole genome shotgun sequence of Actinocatenispora rupis NBRC 107355.</title>
        <authorList>
            <person name="Komaki H."/>
            <person name="Tamura T."/>
        </authorList>
    </citation>
    <scope>NUCLEOTIDE SEQUENCE</scope>
    <source>
        <strain evidence="10">NBRC 107355</strain>
    </source>
</reference>
<dbReference type="InterPro" id="IPR023827">
    <property type="entry name" value="Peptidase_S8_Asp-AS"/>
</dbReference>
<feature type="active site" description="Charge relay system" evidence="5 6">
    <location>
        <position position="447"/>
    </location>
</feature>
<dbReference type="Gene3D" id="3.40.50.200">
    <property type="entry name" value="Peptidase S8/S53 domain"/>
    <property type="match status" value="1"/>
</dbReference>
<proteinExistence type="inferred from homology"/>
<sequence length="1122" mass="114817">MRGSRVPRPRAARRRALAALTAAVLALGAPVAAVAAPHTATPPAAPRVRPPVSVTLITGDQVRVGAPVAGHPAVTVVPADRGGRPVTFQTRYSGDDVYVLPSDVASLVPGVLDAELFDVTALVRQGYDDAHRDSLPLIVRYAPGTRSLAAPAGLRTGRALGSIDAVSASLAKSATAGFADRLARLGGRRTVSPRTAGAALGGIAKVWLDRTVRADTLDANLTRISAPAAWDAGLDGAGVRVAVLDSGVDAGHPDLAGRVGDSASFTGSATADDDNGHGTHVASLLAGSGAAADGARRGVAYRADLVVGKVLAANGTGQLSWVIAGMQWAVAEHASVVSMSLGAPPAADDPVAAAVDELSASSDTLFVVAAGNSGPGNGSIESPGIAAAALTVGATDGNDAVPFFSSRGPTRGDHRLKPEITAPGVSITGARAGGGTGNPYTQLSGTSQATPQVAGAAALLRQEHPQWTAARVKAALSTTASAYAKGTVWDQGAGRLDLARASTTALTADVSTVDFGAVRWPHAGPVTKTVTLTNDSAAAVTVTPSATFAQRSGTAAPAGTLAVAPSTVDVPAHGSAAVTVTLDPNSGPAAEYGGTLVLATDSGDLRLPVGGYVEPERYDVSVTVTDHLGRPYAYGRADVVNADNVNGASAFNVPLDAHGHGTARVAPGWYSVQSRVETDEADGTVESVAFTGDPEVRVAGDTAVALDARDAVPLVPTSVPHVPTRVDQAQVYESRYDAGQGGYIDSILPSADDLAQHRVLVQPTAPVTHGVYGLTTRFRLLPTGKRAPADVYDVVQQSPVVPRTGALPFGERDVRDLARLDVTYHALGAPATTDEMRADYTDLAPMAVGAYRPVALPSRRTELVTAAPGVRFQQEVRTPGAASARLYDPVTVYEPGERRAVHWFRTLAPTVVDAPRYPTNQWLVTGLGDGEHAGSWGTGSVSAATLALSRDGTPVGANTWTYGYFPVAAGPATFTADSTVTVDPARLSGFASARTRWTFWSRPTNNPGYEAAPQPAVPVLDYQPALDSTGHAVPGRPTVLGLRATHVSQATLPAGTFRTVTLAYSSDAGATWHRVHLAGTAGRYAGVVPALPSGTAVSLKAAATDSAGNAIEQTVIGIWRVR</sequence>
<dbReference type="InterPro" id="IPR013783">
    <property type="entry name" value="Ig-like_fold"/>
</dbReference>
<dbReference type="PROSITE" id="PS00136">
    <property type="entry name" value="SUBTILASE_ASP"/>
    <property type="match status" value="1"/>
</dbReference>
<dbReference type="PROSITE" id="PS00138">
    <property type="entry name" value="SUBTILASE_SER"/>
    <property type="match status" value="1"/>
</dbReference>
<dbReference type="Pfam" id="PF00082">
    <property type="entry name" value="Peptidase_S8"/>
    <property type="match status" value="1"/>
</dbReference>
<keyword evidence="11" id="KW-1185">Reference proteome</keyword>
<dbReference type="PROSITE" id="PS00137">
    <property type="entry name" value="SUBTILASE_HIS"/>
    <property type="match status" value="1"/>
</dbReference>
<dbReference type="InterPro" id="IPR000209">
    <property type="entry name" value="Peptidase_S8/S53_dom"/>
</dbReference>
<feature type="signal peptide" evidence="8">
    <location>
        <begin position="1"/>
        <end position="35"/>
    </location>
</feature>
<evidence type="ECO:0000256" key="6">
    <source>
        <dbReference type="PROSITE-ProRule" id="PRU01240"/>
    </source>
</evidence>
<evidence type="ECO:0000313" key="10">
    <source>
        <dbReference type="EMBL" id="GID10844.1"/>
    </source>
</evidence>
<dbReference type="GO" id="GO:0004252">
    <property type="term" value="F:serine-type endopeptidase activity"/>
    <property type="evidence" value="ECO:0007669"/>
    <property type="project" value="UniProtKB-UniRule"/>
</dbReference>
<keyword evidence="2 6" id="KW-0645">Protease</keyword>
<accession>A0A8J3NCV0</accession>
<evidence type="ECO:0000313" key="11">
    <source>
        <dbReference type="Proteomes" id="UP000612808"/>
    </source>
</evidence>
<dbReference type="InterPro" id="IPR022398">
    <property type="entry name" value="Peptidase_S8_His-AS"/>
</dbReference>
<keyword evidence="4 6" id="KW-0720">Serine protease</keyword>
<feature type="domain" description="Peptidase S8/S53" evidence="9">
    <location>
        <begin position="236"/>
        <end position="485"/>
    </location>
</feature>
<name>A0A8J3NCV0_9ACTN</name>
<dbReference type="SUPFAM" id="SSF52743">
    <property type="entry name" value="Subtilisin-like"/>
    <property type="match status" value="1"/>
</dbReference>
<evidence type="ECO:0000259" key="9">
    <source>
        <dbReference type="Pfam" id="PF00082"/>
    </source>
</evidence>
<dbReference type="PROSITE" id="PS51892">
    <property type="entry name" value="SUBTILASE"/>
    <property type="match status" value="1"/>
</dbReference>
<dbReference type="RefSeq" id="WP_203656424.1">
    <property type="nucleotide sequence ID" value="NZ_BAAAZM010000004.1"/>
</dbReference>
<feature type="active site" description="Charge relay system" evidence="5 6">
    <location>
        <position position="245"/>
    </location>
</feature>
<dbReference type="EMBL" id="BOMB01000010">
    <property type="protein sequence ID" value="GID10844.1"/>
    <property type="molecule type" value="Genomic_DNA"/>
</dbReference>